<comment type="caution">
    <text evidence="1">The sequence shown here is derived from an EMBL/GenBank/DDBJ whole genome shotgun (WGS) entry which is preliminary data.</text>
</comment>
<accession>A0A841H1Z4</accession>
<name>A0A841H1Z4_9BACT</name>
<gene>
    <name evidence="1" type="ORF">HNQ61_003616</name>
</gene>
<keyword evidence="2" id="KW-1185">Reference proteome</keyword>
<sequence length="155" mass="17528">MESDLETEWLIMLFDDKLRLAWIRGESPVAFTISERRYEESGHGDLTTFYDRLEDRFGRIAGIRVHPVGKTAGFLRNISTFPYVSRSLDDVGVDIYFRSEANHLECTHDQAFGGKWFLASGNFLALSVDFSYLSCGESDRLAMMDAGAEWAVPVA</sequence>
<protein>
    <submittedName>
        <fullName evidence="1">Uncharacterized protein</fullName>
    </submittedName>
</protein>
<dbReference type="AlphaFoldDB" id="A0A841H1Z4"/>
<evidence type="ECO:0000313" key="1">
    <source>
        <dbReference type="EMBL" id="MBB6071956.1"/>
    </source>
</evidence>
<dbReference type="RefSeq" id="WP_170035402.1">
    <property type="nucleotide sequence ID" value="NZ_JABDTL010000001.1"/>
</dbReference>
<dbReference type="EMBL" id="JACHIA010000011">
    <property type="protein sequence ID" value="MBB6071956.1"/>
    <property type="molecule type" value="Genomic_DNA"/>
</dbReference>
<reference evidence="1 2" key="1">
    <citation type="submission" date="2020-08" db="EMBL/GenBank/DDBJ databases">
        <title>Genomic Encyclopedia of Type Strains, Phase IV (KMG-IV): sequencing the most valuable type-strain genomes for metagenomic binning, comparative biology and taxonomic classification.</title>
        <authorList>
            <person name="Goeker M."/>
        </authorList>
    </citation>
    <scope>NUCLEOTIDE SEQUENCE [LARGE SCALE GENOMIC DNA]</scope>
    <source>
        <strain evidence="1 2">DSM 29007</strain>
    </source>
</reference>
<evidence type="ECO:0000313" key="2">
    <source>
        <dbReference type="Proteomes" id="UP000582837"/>
    </source>
</evidence>
<proteinExistence type="predicted"/>
<dbReference type="Proteomes" id="UP000582837">
    <property type="component" value="Unassembled WGS sequence"/>
</dbReference>
<organism evidence="1 2">
    <name type="scientific">Longimicrobium terrae</name>
    <dbReference type="NCBI Taxonomy" id="1639882"/>
    <lineage>
        <taxon>Bacteria</taxon>
        <taxon>Pseudomonadati</taxon>
        <taxon>Gemmatimonadota</taxon>
        <taxon>Longimicrobiia</taxon>
        <taxon>Longimicrobiales</taxon>
        <taxon>Longimicrobiaceae</taxon>
        <taxon>Longimicrobium</taxon>
    </lineage>
</organism>